<dbReference type="PANTHER" id="PTHR32481">
    <property type="entry name" value="AMINOPEPTIDASE"/>
    <property type="match status" value="1"/>
</dbReference>
<evidence type="ECO:0000256" key="4">
    <source>
        <dbReference type="ARBA" id="ARBA00022723"/>
    </source>
</evidence>
<dbReference type="RefSeq" id="WP_055660615.1">
    <property type="nucleotide sequence ID" value="NZ_CABIXC010000030.1"/>
</dbReference>
<feature type="binding site" evidence="8">
    <location>
        <position position="199"/>
    </location>
    <ligand>
        <name>Zn(2+)</name>
        <dbReference type="ChEBI" id="CHEBI:29105"/>
        <label>1</label>
    </ligand>
</feature>
<proteinExistence type="inferred from homology"/>
<keyword evidence="4 8" id="KW-0479">Metal-binding</keyword>
<keyword evidence="5 9" id="KW-0378">Hydrolase</keyword>
<evidence type="ECO:0000256" key="7">
    <source>
        <dbReference type="PIRSR" id="PIRSR001123-1"/>
    </source>
</evidence>
<comment type="similarity">
    <text evidence="1 6">Belongs to the peptidase M42 family.</text>
</comment>
<gene>
    <name evidence="9" type="primary">ysdC_2</name>
    <name evidence="9" type="ORF">ERS852407_05880</name>
</gene>
<dbReference type="SUPFAM" id="SSF53187">
    <property type="entry name" value="Zn-dependent exopeptidases"/>
    <property type="match status" value="1"/>
</dbReference>
<evidence type="ECO:0000256" key="6">
    <source>
        <dbReference type="PIRNR" id="PIRNR001123"/>
    </source>
</evidence>
<keyword evidence="3" id="KW-0645">Protease</keyword>
<dbReference type="AlphaFoldDB" id="A0A174N248"/>
<dbReference type="Pfam" id="PF05343">
    <property type="entry name" value="Peptidase_M42"/>
    <property type="match status" value="1"/>
</dbReference>
<dbReference type="SUPFAM" id="SSF101821">
    <property type="entry name" value="Aminopeptidase/glucanase lid domain"/>
    <property type="match status" value="1"/>
</dbReference>
<evidence type="ECO:0000256" key="3">
    <source>
        <dbReference type="ARBA" id="ARBA00022670"/>
    </source>
</evidence>
<evidence type="ECO:0000256" key="8">
    <source>
        <dbReference type="PIRSR" id="PIRSR001123-2"/>
    </source>
</evidence>
<organism evidence="9 10">
    <name type="scientific">Hungatella hathewayi</name>
    <dbReference type="NCBI Taxonomy" id="154046"/>
    <lineage>
        <taxon>Bacteria</taxon>
        <taxon>Bacillati</taxon>
        <taxon>Bacillota</taxon>
        <taxon>Clostridia</taxon>
        <taxon>Lachnospirales</taxon>
        <taxon>Lachnospiraceae</taxon>
        <taxon>Hungatella</taxon>
    </lineage>
</organism>
<feature type="binding site" evidence="8">
    <location>
        <position position="256"/>
    </location>
    <ligand>
        <name>Zn(2+)</name>
        <dbReference type="ChEBI" id="CHEBI:29105"/>
        <label>1</label>
    </ligand>
</feature>
<name>A0A174N248_9FIRM</name>
<feature type="binding site" evidence="8">
    <location>
        <position position="199"/>
    </location>
    <ligand>
        <name>Zn(2+)</name>
        <dbReference type="ChEBI" id="CHEBI:29105"/>
        <label>2</label>
    </ligand>
</feature>
<evidence type="ECO:0000256" key="5">
    <source>
        <dbReference type="ARBA" id="ARBA00022801"/>
    </source>
</evidence>
<comment type="cofactor">
    <cofactor evidence="8">
        <name>a divalent metal cation</name>
        <dbReference type="ChEBI" id="CHEBI:60240"/>
    </cofactor>
    <text evidence="8">Binds 2 divalent metal cations per subunit.</text>
</comment>
<dbReference type="InterPro" id="IPR008007">
    <property type="entry name" value="Peptidase_M42"/>
</dbReference>
<feature type="active site" description="Proton acceptor" evidence="7">
    <location>
        <position position="233"/>
    </location>
</feature>
<dbReference type="GO" id="GO:0046872">
    <property type="term" value="F:metal ion binding"/>
    <property type="evidence" value="ECO:0007669"/>
    <property type="project" value="UniProtKB-UniRule"/>
</dbReference>
<dbReference type="EC" id="3.4.11.-" evidence="9"/>
<evidence type="ECO:0000256" key="1">
    <source>
        <dbReference type="ARBA" id="ARBA00006272"/>
    </source>
</evidence>
<dbReference type="Gene3D" id="2.40.30.40">
    <property type="entry name" value="Peptidase M42, domain 2"/>
    <property type="match status" value="1"/>
</dbReference>
<dbReference type="GO" id="GO:0004177">
    <property type="term" value="F:aminopeptidase activity"/>
    <property type="evidence" value="ECO:0007669"/>
    <property type="project" value="UniProtKB-UniRule"/>
</dbReference>
<accession>A0A174N248</accession>
<dbReference type="PANTHER" id="PTHR32481:SF0">
    <property type="entry name" value="AMINOPEPTIDASE YPDE-RELATED"/>
    <property type="match status" value="1"/>
</dbReference>
<dbReference type="PIRSF" id="PIRSF001123">
    <property type="entry name" value="PepA_GA"/>
    <property type="match status" value="1"/>
</dbReference>
<feature type="binding site" evidence="8">
    <location>
        <position position="343"/>
    </location>
    <ligand>
        <name>Zn(2+)</name>
        <dbReference type="ChEBI" id="CHEBI:29105"/>
        <label>2</label>
    </ligand>
</feature>
<feature type="binding site" evidence="8">
    <location>
        <position position="82"/>
    </location>
    <ligand>
        <name>Zn(2+)</name>
        <dbReference type="ChEBI" id="CHEBI:29105"/>
        <label>1</label>
    </ligand>
</feature>
<sequence length="382" mass="41844">MIDLKILEELSNAFGPSGFEEDVVRVIKKYCSGMAFRNDAMHNVYTELKPTALTAGTGDNNEIYEKPSLSPDRRPVLMLDAHLDECGFMIQSIMENGLMSIVTLGGFHLTSLPAHSVIVRTADGKMHRGITTSKPVHFLTPEQKADNSLRIEDILIDVGACSREEVLAVYKIRPGDPVVPDVAYEYHEENGICFGKAFDNRLGCFCIIETMKALMEEEDRLAARVVGAFAAQEEVGTRGAVVTAQQVRPDLAIVFEGSPADDPYFQAGIAQGVMRGGVQIRHLDNSYVSNPAFIRYAHEIGEKLGIPCQDAVRRGGSTNAGKISLTGQAVPVLVLGIPSRYVHSHYNFCAKSDIEAAVSMAVEVIRGLNVENMKQIFRQDVI</sequence>
<evidence type="ECO:0000313" key="10">
    <source>
        <dbReference type="Proteomes" id="UP000095651"/>
    </source>
</evidence>
<dbReference type="Proteomes" id="UP000095651">
    <property type="component" value="Unassembled WGS sequence"/>
</dbReference>
<evidence type="ECO:0000256" key="2">
    <source>
        <dbReference type="ARBA" id="ARBA00022438"/>
    </source>
</evidence>
<feature type="binding site" evidence="8">
    <location>
        <position position="234"/>
    </location>
    <ligand>
        <name>Zn(2+)</name>
        <dbReference type="ChEBI" id="CHEBI:29105"/>
        <label>2</label>
    </ligand>
</feature>
<protein>
    <submittedName>
        <fullName evidence="9">Cellulase M and related proteins</fullName>
        <ecNumber evidence="9">3.4.11.-</ecNumber>
    </submittedName>
</protein>
<dbReference type="GO" id="GO:0006508">
    <property type="term" value="P:proteolysis"/>
    <property type="evidence" value="ECO:0007669"/>
    <property type="project" value="UniProtKB-KW"/>
</dbReference>
<evidence type="ECO:0000313" key="9">
    <source>
        <dbReference type="EMBL" id="CUP41736.1"/>
    </source>
</evidence>
<dbReference type="EMBL" id="CYZE01000030">
    <property type="protein sequence ID" value="CUP41736.1"/>
    <property type="molecule type" value="Genomic_DNA"/>
</dbReference>
<dbReference type="InterPro" id="IPR023367">
    <property type="entry name" value="Peptidase_M42_dom2"/>
</dbReference>
<dbReference type="Gene3D" id="3.40.630.10">
    <property type="entry name" value="Zn peptidases"/>
    <property type="match status" value="1"/>
</dbReference>
<reference evidence="9 10" key="1">
    <citation type="submission" date="2015-09" db="EMBL/GenBank/DDBJ databases">
        <authorList>
            <consortium name="Pathogen Informatics"/>
        </authorList>
    </citation>
    <scope>NUCLEOTIDE SEQUENCE [LARGE SCALE GENOMIC DNA]</scope>
    <source>
        <strain evidence="9 10">2789STDY5608850</strain>
    </source>
</reference>
<dbReference type="InterPro" id="IPR051464">
    <property type="entry name" value="Peptidase_M42_aminopept"/>
</dbReference>
<keyword evidence="2 9" id="KW-0031">Aminopeptidase</keyword>